<evidence type="ECO:0000313" key="1">
    <source>
        <dbReference type="EMBL" id="TVT39100.1"/>
    </source>
</evidence>
<protein>
    <recommendedName>
        <fullName evidence="3">SMI1/KNR4 family protein</fullName>
    </recommendedName>
</protein>
<evidence type="ECO:0000313" key="2">
    <source>
        <dbReference type="Proteomes" id="UP000317624"/>
    </source>
</evidence>
<reference evidence="1 2" key="1">
    <citation type="submission" date="2019-07" db="EMBL/GenBank/DDBJ databases">
        <title>Hymenobacter sp. straun FUR1 Genome sequencing and assembly.</title>
        <authorList>
            <person name="Chhetri G."/>
        </authorList>
    </citation>
    <scope>NUCLEOTIDE SEQUENCE [LARGE SCALE GENOMIC DNA]</scope>
    <source>
        <strain evidence="1 2">Fur1</strain>
    </source>
</reference>
<sequence>MLDAEKMQLALQAKEANPHRYVEPLREENAAVLRDLGASPEAQTFFAQFSFDMKMKAGEFTFMQTNCLKKNCDWDEDFKRALHTNLLLVGSSLNGDMVTLDLLDYQAGILFHDYFWEKPEEDPRKYLIKMNCSLGQFYWNSTFIEGYPIDAYEAAAYMGSEFAGYSDLT</sequence>
<gene>
    <name evidence="1" type="ORF">FNT36_15665</name>
</gene>
<name>A0A558BRF4_9BACT</name>
<organism evidence="1 2">
    <name type="scientific">Hymenobacter setariae</name>
    <dbReference type="NCBI Taxonomy" id="2594794"/>
    <lineage>
        <taxon>Bacteria</taxon>
        <taxon>Pseudomonadati</taxon>
        <taxon>Bacteroidota</taxon>
        <taxon>Cytophagia</taxon>
        <taxon>Cytophagales</taxon>
        <taxon>Hymenobacteraceae</taxon>
        <taxon>Hymenobacter</taxon>
    </lineage>
</organism>
<dbReference type="OrthoDB" id="2678814at2"/>
<dbReference type="Proteomes" id="UP000317624">
    <property type="component" value="Unassembled WGS sequence"/>
</dbReference>
<dbReference type="EMBL" id="VMRJ01000004">
    <property type="protein sequence ID" value="TVT39100.1"/>
    <property type="molecule type" value="Genomic_DNA"/>
</dbReference>
<evidence type="ECO:0008006" key="3">
    <source>
        <dbReference type="Google" id="ProtNLM"/>
    </source>
</evidence>
<dbReference type="RefSeq" id="WP_144849623.1">
    <property type="nucleotide sequence ID" value="NZ_VMRJ01000004.1"/>
</dbReference>
<comment type="caution">
    <text evidence="1">The sequence shown here is derived from an EMBL/GenBank/DDBJ whole genome shotgun (WGS) entry which is preliminary data.</text>
</comment>
<keyword evidence="2" id="KW-1185">Reference proteome</keyword>
<dbReference type="AlphaFoldDB" id="A0A558BRF4"/>
<proteinExistence type="predicted"/>
<accession>A0A558BRF4</accession>